<organism evidence="4 5">
    <name type="scientific">Nocardioides astragali</name>
    <dbReference type="NCBI Taxonomy" id="1776736"/>
    <lineage>
        <taxon>Bacteria</taxon>
        <taxon>Bacillati</taxon>
        <taxon>Actinomycetota</taxon>
        <taxon>Actinomycetes</taxon>
        <taxon>Propionibacteriales</taxon>
        <taxon>Nocardioidaceae</taxon>
        <taxon>Nocardioides</taxon>
    </lineage>
</organism>
<feature type="domain" description="Ketoreductase" evidence="3">
    <location>
        <begin position="16"/>
        <end position="190"/>
    </location>
</feature>
<keyword evidence="2 4" id="KW-0560">Oxidoreductase</keyword>
<dbReference type="InterPro" id="IPR020904">
    <property type="entry name" value="Sc_DH/Rdtase_CS"/>
</dbReference>
<dbReference type="Gene3D" id="3.40.50.720">
    <property type="entry name" value="NAD(P)-binding Rossmann-like Domain"/>
    <property type="match status" value="1"/>
</dbReference>
<gene>
    <name evidence="4" type="ORF">ACFQO6_09135</name>
</gene>
<comment type="caution">
    <text evidence="4">The sequence shown here is derived from an EMBL/GenBank/DDBJ whole genome shotgun (WGS) entry which is preliminary data.</text>
</comment>
<dbReference type="PRINTS" id="PR00081">
    <property type="entry name" value="GDHRDH"/>
</dbReference>
<dbReference type="PANTHER" id="PTHR24321">
    <property type="entry name" value="DEHYDROGENASES, SHORT CHAIN"/>
    <property type="match status" value="1"/>
</dbReference>
<evidence type="ECO:0000256" key="2">
    <source>
        <dbReference type="ARBA" id="ARBA00023002"/>
    </source>
</evidence>
<dbReference type="RefSeq" id="WP_255891697.1">
    <property type="nucleotide sequence ID" value="NZ_JAFMZM010000005.1"/>
</dbReference>
<dbReference type="PROSITE" id="PS00061">
    <property type="entry name" value="ADH_SHORT"/>
    <property type="match status" value="1"/>
</dbReference>
<dbReference type="SMART" id="SM00822">
    <property type="entry name" value="PKS_KR"/>
    <property type="match status" value="1"/>
</dbReference>
<dbReference type="PRINTS" id="PR00080">
    <property type="entry name" value="SDRFAMILY"/>
</dbReference>
<dbReference type="InterPro" id="IPR036291">
    <property type="entry name" value="NAD(P)-bd_dom_sf"/>
</dbReference>
<dbReference type="GO" id="GO:0016491">
    <property type="term" value="F:oxidoreductase activity"/>
    <property type="evidence" value="ECO:0007669"/>
    <property type="project" value="UniProtKB-KW"/>
</dbReference>
<dbReference type="EMBL" id="JBHTCH010000012">
    <property type="protein sequence ID" value="MFC7360430.1"/>
    <property type="molecule type" value="Genomic_DNA"/>
</dbReference>
<evidence type="ECO:0000259" key="3">
    <source>
        <dbReference type="SMART" id="SM00822"/>
    </source>
</evidence>
<evidence type="ECO:0000313" key="5">
    <source>
        <dbReference type="Proteomes" id="UP001596524"/>
    </source>
</evidence>
<dbReference type="PANTHER" id="PTHR24321:SF15">
    <property type="entry name" value="OXIDOREDUCTASE UCPA"/>
    <property type="match status" value="1"/>
</dbReference>
<dbReference type="InterPro" id="IPR057326">
    <property type="entry name" value="KR_dom"/>
</dbReference>
<keyword evidence="5" id="KW-1185">Reference proteome</keyword>
<name>A0ABW2N372_9ACTN</name>
<proteinExistence type="inferred from homology"/>
<accession>A0ABW2N372</accession>
<protein>
    <submittedName>
        <fullName evidence="4">SDR family NAD(P)-dependent oxidoreductase</fullName>
        <ecNumber evidence="4">1.1.1.-</ecNumber>
    </submittedName>
</protein>
<dbReference type="SUPFAM" id="SSF51735">
    <property type="entry name" value="NAD(P)-binding Rossmann-fold domains"/>
    <property type="match status" value="1"/>
</dbReference>
<evidence type="ECO:0000313" key="4">
    <source>
        <dbReference type="EMBL" id="MFC7360430.1"/>
    </source>
</evidence>
<comment type="similarity">
    <text evidence="1">Belongs to the short-chain dehydrogenases/reductases (SDR) family.</text>
</comment>
<sequence length="264" mass="27301">MTSALMSPSTSRLTGKCVLVTGATGGIGLAISELLHASGATVYVTDIDQERAESLAGALGERARFVRLDVTEEAGWAAVAAAMEDAGDRLTTLVNCAGAALRRSIADTTLDDFNRIMELNLVGTFLGIRLAARRMVDHGAIVNISSVNGVLPTAGLGAYVASKSAVSALTRVAALELADRGITVNAVCPGSIDTAITDSADFADTDWDAYVRTIPVGRRGAPVEVAQAVLYLASDESRYVTGTDLVIDGGIAAGRFAGRPRSTQ</sequence>
<dbReference type="Pfam" id="PF13561">
    <property type="entry name" value="adh_short_C2"/>
    <property type="match status" value="1"/>
</dbReference>
<dbReference type="Proteomes" id="UP001596524">
    <property type="component" value="Unassembled WGS sequence"/>
</dbReference>
<dbReference type="InterPro" id="IPR002347">
    <property type="entry name" value="SDR_fam"/>
</dbReference>
<reference evidence="5" key="1">
    <citation type="journal article" date="2019" name="Int. J. Syst. Evol. Microbiol.">
        <title>The Global Catalogue of Microorganisms (GCM) 10K type strain sequencing project: providing services to taxonomists for standard genome sequencing and annotation.</title>
        <authorList>
            <consortium name="The Broad Institute Genomics Platform"/>
            <consortium name="The Broad Institute Genome Sequencing Center for Infectious Disease"/>
            <person name="Wu L."/>
            <person name="Ma J."/>
        </authorList>
    </citation>
    <scope>NUCLEOTIDE SEQUENCE [LARGE SCALE GENOMIC DNA]</scope>
    <source>
        <strain evidence="5">FCH27</strain>
    </source>
</reference>
<dbReference type="EC" id="1.1.1.-" evidence="4"/>
<evidence type="ECO:0000256" key="1">
    <source>
        <dbReference type="ARBA" id="ARBA00006484"/>
    </source>
</evidence>